<keyword evidence="1" id="KW-0808">Transferase</keyword>
<dbReference type="GO" id="GO:0008168">
    <property type="term" value="F:methyltransferase activity"/>
    <property type="evidence" value="ECO:0007669"/>
    <property type="project" value="UniProtKB-KW"/>
</dbReference>
<comment type="caution">
    <text evidence="1">The sequence shown here is derived from an EMBL/GenBank/DDBJ whole genome shotgun (WGS) entry which is preliminary data.</text>
</comment>
<evidence type="ECO:0000313" key="2">
    <source>
        <dbReference type="Proteomes" id="UP001289615"/>
    </source>
</evidence>
<dbReference type="RefSeq" id="WP_322611511.1">
    <property type="nucleotide sequence ID" value="NZ_JAXLNX010000011.1"/>
</dbReference>
<evidence type="ECO:0000313" key="1">
    <source>
        <dbReference type="EMBL" id="MEA0976479.1"/>
    </source>
</evidence>
<dbReference type="EMBL" id="JAXUIA010000006">
    <property type="protein sequence ID" value="MEA0976479.1"/>
    <property type="molecule type" value="Genomic_DNA"/>
</dbReference>
<name>A0ABU5NKE1_9BACI</name>
<organism evidence="1 2">
    <name type="scientific">Lysinibacillus irui</name>
    <dbReference type="NCBI Taxonomy" id="2998077"/>
    <lineage>
        <taxon>Bacteria</taxon>
        <taxon>Bacillati</taxon>
        <taxon>Bacillota</taxon>
        <taxon>Bacilli</taxon>
        <taxon>Bacillales</taxon>
        <taxon>Bacillaceae</taxon>
        <taxon>Lysinibacillus</taxon>
    </lineage>
</organism>
<proteinExistence type="predicted"/>
<gene>
    <name evidence="1" type="ORF">U6C28_09270</name>
</gene>
<sequence length="138" mass="15557">MNEVNVGQTLSTDINVITAEINAYQRVAGEAIFEIGRRLHEVKYNPRKFDLPVGTDKEGREIVARGAWGEFLSSINTSIDSAKWFIAVFIELGGETNRWLTTNKGVDFLYRIATMPKEQRDQPHTILSTGEVKTVDEI</sequence>
<accession>A0ABU5NKE1</accession>
<keyword evidence="1" id="KW-0489">Methyltransferase</keyword>
<protein>
    <submittedName>
        <fullName evidence="1">DNA modification methylase</fullName>
    </submittedName>
</protein>
<dbReference type="Proteomes" id="UP001289615">
    <property type="component" value="Unassembled WGS sequence"/>
</dbReference>
<dbReference type="GO" id="GO:0032259">
    <property type="term" value="P:methylation"/>
    <property type="evidence" value="ECO:0007669"/>
    <property type="project" value="UniProtKB-KW"/>
</dbReference>
<keyword evidence="2" id="KW-1185">Reference proteome</keyword>
<reference evidence="1 2" key="1">
    <citation type="submission" date="2023-12" db="EMBL/GenBank/DDBJ databases">
        <title>Genome comparison identifies genes involved in endophytic behavior of Lysinibacillus irui and provides insights into its role as a plant-growth promoting bacterium.</title>
        <authorList>
            <person name="Hilario S."/>
            <person name="Matos I."/>
            <person name="Goncalves M.F.M."/>
            <person name="Pardo C.A."/>
            <person name="Santos M.J."/>
        </authorList>
    </citation>
    <scope>NUCLEOTIDE SEQUENCE [LARGE SCALE GENOMIC DNA]</scope>
    <source>
        <strain evidence="1 2">B3</strain>
    </source>
</reference>